<proteinExistence type="predicted"/>
<name>A0A2H0C1Q3_9BACT</name>
<dbReference type="PROSITE" id="PS51913">
    <property type="entry name" value="HTH_HARE"/>
    <property type="match status" value="1"/>
</dbReference>
<feature type="domain" description="HTH HARE-type" evidence="2">
    <location>
        <begin position="2"/>
        <end position="75"/>
    </location>
</feature>
<evidence type="ECO:0000313" key="3">
    <source>
        <dbReference type="EMBL" id="PIP63228.1"/>
    </source>
</evidence>
<accession>A0A2H0C1Q3</accession>
<dbReference type="EMBL" id="PCTC01000077">
    <property type="protein sequence ID" value="PIP63228.1"/>
    <property type="molecule type" value="Genomic_DNA"/>
</dbReference>
<comment type="caution">
    <text evidence="3">The sequence shown here is derived from an EMBL/GenBank/DDBJ whole genome shotgun (WGS) entry which is preliminary data.</text>
</comment>
<evidence type="ECO:0000259" key="2">
    <source>
        <dbReference type="PROSITE" id="PS51913"/>
    </source>
</evidence>
<organism evidence="3 4">
    <name type="scientific">Candidatus Roizmanbacteria bacterium CG22_combo_CG10-13_8_21_14_all_34_12</name>
    <dbReference type="NCBI Taxonomy" id="1974860"/>
    <lineage>
        <taxon>Bacteria</taxon>
        <taxon>Candidatus Roizmaniibacteriota</taxon>
    </lineage>
</organism>
<dbReference type="AlphaFoldDB" id="A0A2H0C1Q3"/>
<gene>
    <name evidence="3" type="ORF">COW97_03630</name>
</gene>
<reference evidence="3 4" key="1">
    <citation type="submission" date="2017-09" db="EMBL/GenBank/DDBJ databases">
        <title>Depth-based differentiation of microbial function through sediment-hosted aquifers and enrichment of novel symbionts in the deep terrestrial subsurface.</title>
        <authorList>
            <person name="Probst A.J."/>
            <person name="Ladd B."/>
            <person name="Jarett J.K."/>
            <person name="Geller-Mcgrath D.E."/>
            <person name="Sieber C.M."/>
            <person name="Emerson J.B."/>
            <person name="Anantharaman K."/>
            <person name="Thomas B.C."/>
            <person name="Malmstrom R."/>
            <person name="Stieglmeier M."/>
            <person name="Klingl A."/>
            <person name="Woyke T."/>
            <person name="Ryan C.M."/>
            <person name="Banfield J.F."/>
        </authorList>
    </citation>
    <scope>NUCLEOTIDE SEQUENCE [LARGE SCALE GENOMIC DNA]</scope>
    <source>
        <strain evidence="3">CG22_combo_CG10-13_8_21_14_all_34_12</strain>
    </source>
</reference>
<dbReference type="Gene3D" id="3.40.1350.10">
    <property type="match status" value="1"/>
</dbReference>
<dbReference type="GO" id="GO:0003676">
    <property type="term" value="F:nucleic acid binding"/>
    <property type="evidence" value="ECO:0007669"/>
    <property type="project" value="InterPro"/>
</dbReference>
<dbReference type="Pfam" id="PF05066">
    <property type="entry name" value="HARE-HTH"/>
    <property type="match status" value="1"/>
</dbReference>
<dbReference type="Proteomes" id="UP000229699">
    <property type="component" value="Unassembled WGS sequence"/>
</dbReference>
<evidence type="ECO:0000313" key="4">
    <source>
        <dbReference type="Proteomes" id="UP000229699"/>
    </source>
</evidence>
<dbReference type="InterPro" id="IPR011856">
    <property type="entry name" value="tRNA_endonuc-like_dom_sf"/>
</dbReference>
<dbReference type="GO" id="GO:0006355">
    <property type="term" value="P:regulation of DNA-templated transcription"/>
    <property type="evidence" value="ECO:0007669"/>
    <property type="project" value="InterPro"/>
</dbReference>
<sequence length="245" mass="27832">MDTFKQSAIEILKKVGEPLHYNKITKLALESGILETEGANPEKTMAAVIYVDIKTKKEGSDFIKTAPETFALNPNKKEIEQTPKIIEAEKEEEEKIVIEAGFIGKGGEHLVCSELIFRGFNASIMSVDVGVDISAIKDNKFFGIQVKTARKNNSEIYNFHIRHKSFERFNQGNIFYILVLRDGIKNSFLILPASEIEKRIKQGSIFTVNNKTGYALSIKFRNGKFYLGNKNHEMGYFLNNWDLIK</sequence>
<keyword evidence="1" id="KW-0804">Transcription</keyword>
<dbReference type="InterPro" id="IPR007759">
    <property type="entry name" value="Asxl_HARE-HTH"/>
</dbReference>
<evidence type="ECO:0000256" key="1">
    <source>
        <dbReference type="ARBA" id="ARBA00023163"/>
    </source>
</evidence>
<protein>
    <recommendedName>
        <fullName evidence="2">HTH HARE-type domain-containing protein</fullName>
    </recommendedName>
</protein>